<evidence type="ECO:0000313" key="3">
    <source>
        <dbReference type="Proteomes" id="UP001054945"/>
    </source>
</evidence>
<reference evidence="2 3" key="1">
    <citation type="submission" date="2021-06" db="EMBL/GenBank/DDBJ databases">
        <title>Caerostris extrusa draft genome.</title>
        <authorList>
            <person name="Kono N."/>
            <person name="Arakawa K."/>
        </authorList>
    </citation>
    <scope>NUCLEOTIDE SEQUENCE [LARGE SCALE GENOMIC DNA]</scope>
</reference>
<evidence type="ECO:0000313" key="2">
    <source>
        <dbReference type="EMBL" id="GIZ01308.1"/>
    </source>
</evidence>
<accession>A0AAV4Y2D6</accession>
<feature type="region of interest" description="Disordered" evidence="1">
    <location>
        <begin position="1"/>
        <end position="29"/>
    </location>
</feature>
<proteinExistence type="predicted"/>
<gene>
    <name evidence="2" type="ORF">CEXT_85921</name>
</gene>
<comment type="caution">
    <text evidence="2">The sequence shown here is derived from an EMBL/GenBank/DDBJ whole genome shotgun (WGS) entry which is preliminary data.</text>
</comment>
<sequence length="132" mass="14473">MDAPGLKGLTGSGHTVDQSLRGHRNGHSTREKGVILEVREEPMCLCLGLKIEGQANPEDKTSAENKAFRIKPMPYIDIAGLFIWVTEGQLVEGSHARNLVSALQVTHHSPHLNDSSEKKIIPGNGCPRIKRF</sequence>
<organism evidence="2 3">
    <name type="scientific">Caerostris extrusa</name>
    <name type="common">Bark spider</name>
    <name type="synonym">Caerostris bankana</name>
    <dbReference type="NCBI Taxonomy" id="172846"/>
    <lineage>
        <taxon>Eukaryota</taxon>
        <taxon>Metazoa</taxon>
        <taxon>Ecdysozoa</taxon>
        <taxon>Arthropoda</taxon>
        <taxon>Chelicerata</taxon>
        <taxon>Arachnida</taxon>
        <taxon>Araneae</taxon>
        <taxon>Araneomorphae</taxon>
        <taxon>Entelegynae</taxon>
        <taxon>Araneoidea</taxon>
        <taxon>Araneidae</taxon>
        <taxon>Caerostris</taxon>
    </lineage>
</organism>
<name>A0AAV4Y2D6_CAEEX</name>
<dbReference type="Proteomes" id="UP001054945">
    <property type="component" value="Unassembled WGS sequence"/>
</dbReference>
<keyword evidence="3" id="KW-1185">Reference proteome</keyword>
<evidence type="ECO:0000256" key="1">
    <source>
        <dbReference type="SAM" id="MobiDB-lite"/>
    </source>
</evidence>
<dbReference type="EMBL" id="BPLR01018652">
    <property type="protein sequence ID" value="GIZ01308.1"/>
    <property type="molecule type" value="Genomic_DNA"/>
</dbReference>
<dbReference type="AlphaFoldDB" id="A0AAV4Y2D6"/>
<protein>
    <submittedName>
        <fullName evidence="2">Uncharacterized protein</fullName>
    </submittedName>
</protein>